<name>A0A9N9NGD6_9GLOM</name>
<evidence type="ECO:0000313" key="1">
    <source>
        <dbReference type="EMBL" id="CAG8730126.1"/>
    </source>
</evidence>
<protein>
    <submittedName>
        <fullName evidence="1">2873_t:CDS:1</fullName>
    </submittedName>
</protein>
<organism evidence="1 2">
    <name type="scientific">Funneliformis caledonium</name>
    <dbReference type="NCBI Taxonomy" id="1117310"/>
    <lineage>
        <taxon>Eukaryota</taxon>
        <taxon>Fungi</taxon>
        <taxon>Fungi incertae sedis</taxon>
        <taxon>Mucoromycota</taxon>
        <taxon>Glomeromycotina</taxon>
        <taxon>Glomeromycetes</taxon>
        <taxon>Glomerales</taxon>
        <taxon>Glomeraceae</taxon>
        <taxon>Funneliformis</taxon>
    </lineage>
</organism>
<proteinExistence type="predicted"/>
<feature type="non-terminal residue" evidence="1">
    <location>
        <position position="1"/>
    </location>
</feature>
<dbReference type="AlphaFoldDB" id="A0A9N9NGD6"/>
<gene>
    <name evidence="1" type="ORF">FCALED_LOCUS14932</name>
</gene>
<sequence length="42" mass="4863">RANNEAIRKAVVRDQAVSHLPDIWRTLTMSILNIDKKKALFE</sequence>
<keyword evidence="2" id="KW-1185">Reference proteome</keyword>
<evidence type="ECO:0000313" key="2">
    <source>
        <dbReference type="Proteomes" id="UP000789570"/>
    </source>
</evidence>
<accession>A0A9N9NGD6</accession>
<dbReference type="Proteomes" id="UP000789570">
    <property type="component" value="Unassembled WGS sequence"/>
</dbReference>
<comment type="caution">
    <text evidence="1">The sequence shown here is derived from an EMBL/GenBank/DDBJ whole genome shotgun (WGS) entry which is preliminary data.</text>
</comment>
<reference evidence="1" key="1">
    <citation type="submission" date="2021-06" db="EMBL/GenBank/DDBJ databases">
        <authorList>
            <person name="Kallberg Y."/>
            <person name="Tangrot J."/>
            <person name="Rosling A."/>
        </authorList>
    </citation>
    <scope>NUCLEOTIDE SEQUENCE</scope>
    <source>
        <strain evidence="1">UK204</strain>
    </source>
</reference>
<dbReference type="EMBL" id="CAJVPQ010012067">
    <property type="protein sequence ID" value="CAG8730126.1"/>
    <property type="molecule type" value="Genomic_DNA"/>
</dbReference>